<evidence type="ECO:0000313" key="1">
    <source>
        <dbReference type="EMBL" id="MPL81790.1"/>
    </source>
</evidence>
<gene>
    <name evidence="1" type="ORF">SDC9_27720</name>
</gene>
<protein>
    <submittedName>
        <fullName evidence="1">Uncharacterized protein</fullName>
    </submittedName>
</protein>
<reference evidence="1" key="1">
    <citation type="submission" date="2019-08" db="EMBL/GenBank/DDBJ databases">
        <authorList>
            <person name="Kucharzyk K."/>
            <person name="Murdoch R.W."/>
            <person name="Higgins S."/>
            <person name="Loffler F."/>
        </authorList>
    </citation>
    <scope>NUCLEOTIDE SEQUENCE</scope>
</reference>
<name>A0A644URV3_9ZZZZ</name>
<dbReference type="EMBL" id="VSSQ01000154">
    <property type="protein sequence ID" value="MPL81790.1"/>
    <property type="molecule type" value="Genomic_DNA"/>
</dbReference>
<comment type="caution">
    <text evidence="1">The sequence shown here is derived from an EMBL/GenBank/DDBJ whole genome shotgun (WGS) entry which is preliminary data.</text>
</comment>
<organism evidence="1">
    <name type="scientific">bioreactor metagenome</name>
    <dbReference type="NCBI Taxonomy" id="1076179"/>
    <lineage>
        <taxon>unclassified sequences</taxon>
        <taxon>metagenomes</taxon>
        <taxon>ecological metagenomes</taxon>
    </lineage>
</organism>
<accession>A0A644URV3</accession>
<sequence length="275" mass="32813">MRKTFFFALLTIIFPAALHAQAFNSLLGDESVFIAQTKQVNQFFRRFNGEESTRGDRFYSGDKDFRSPDLRQRYLHVLFDYQNSSITDPLKDAFIRDVLNTESPVFLNFHGGQWFAEVTTRFLYQGKDEELTLFLKLEQENLGHKWVISNVYFRHFQLLFSMNTETGSHFLHPLSHELDFMNLVRVFKDKDYVELYTEKEYLPDYLTLFLYEFKKGNLKFRTVSRVKFHFFQVPGWYFELSEFNRPGGNSGWLISGLLKINEEQKNILLKYIYHE</sequence>
<dbReference type="AlphaFoldDB" id="A0A644URV3"/>
<proteinExistence type="predicted"/>